<dbReference type="EMBL" id="LAZR01048367">
    <property type="protein sequence ID" value="KKK92099.1"/>
    <property type="molecule type" value="Genomic_DNA"/>
</dbReference>
<reference evidence="1" key="1">
    <citation type="journal article" date="2015" name="Nature">
        <title>Complex archaea that bridge the gap between prokaryotes and eukaryotes.</title>
        <authorList>
            <person name="Spang A."/>
            <person name="Saw J.H."/>
            <person name="Jorgensen S.L."/>
            <person name="Zaremba-Niedzwiedzka K."/>
            <person name="Martijn J."/>
            <person name="Lind A.E."/>
            <person name="van Eijk R."/>
            <person name="Schleper C."/>
            <person name="Guy L."/>
            <person name="Ettema T.J."/>
        </authorList>
    </citation>
    <scope>NUCLEOTIDE SEQUENCE</scope>
</reference>
<comment type="caution">
    <text evidence="1">The sequence shown here is derived from an EMBL/GenBank/DDBJ whole genome shotgun (WGS) entry which is preliminary data.</text>
</comment>
<name>A0A0F9BNB6_9ZZZZ</name>
<feature type="non-terminal residue" evidence="1">
    <location>
        <position position="55"/>
    </location>
</feature>
<gene>
    <name evidence="1" type="ORF">LCGC14_2706350</name>
</gene>
<proteinExistence type="predicted"/>
<dbReference type="AlphaFoldDB" id="A0A0F9BNB6"/>
<evidence type="ECO:0000313" key="1">
    <source>
        <dbReference type="EMBL" id="KKK92099.1"/>
    </source>
</evidence>
<sequence length="55" mass="5163">MAITFIGADAPDTPGVSGTTTPTIHASAAADDFMVAVVGKAGVADGAWADDGGGG</sequence>
<protein>
    <submittedName>
        <fullName evidence="1">Uncharacterized protein</fullName>
    </submittedName>
</protein>
<organism evidence="1">
    <name type="scientific">marine sediment metagenome</name>
    <dbReference type="NCBI Taxonomy" id="412755"/>
    <lineage>
        <taxon>unclassified sequences</taxon>
        <taxon>metagenomes</taxon>
        <taxon>ecological metagenomes</taxon>
    </lineage>
</organism>
<accession>A0A0F9BNB6</accession>